<comment type="catalytic activity">
    <reaction evidence="7">
        <text>L-cysteinyl-[protein] + hexadecanoyl-CoA = S-hexadecanoyl-L-cysteinyl-[protein] + CoA</text>
        <dbReference type="Rhea" id="RHEA:36683"/>
        <dbReference type="Rhea" id="RHEA-COMP:10131"/>
        <dbReference type="Rhea" id="RHEA-COMP:11032"/>
        <dbReference type="ChEBI" id="CHEBI:29950"/>
        <dbReference type="ChEBI" id="CHEBI:57287"/>
        <dbReference type="ChEBI" id="CHEBI:57379"/>
        <dbReference type="ChEBI" id="CHEBI:74151"/>
        <dbReference type="EC" id="2.3.1.225"/>
    </reaction>
</comment>
<evidence type="ECO:0000256" key="7">
    <source>
        <dbReference type="RuleBase" id="RU079119"/>
    </source>
</evidence>
<feature type="non-terminal residue" evidence="9">
    <location>
        <position position="1"/>
    </location>
</feature>
<evidence type="ECO:0000256" key="2">
    <source>
        <dbReference type="ARBA" id="ARBA00022679"/>
    </source>
</evidence>
<evidence type="ECO:0000313" key="10">
    <source>
        <dbReference type="Proteomes" id="UP001159428"/>
    </source>
</evidence>
<dbReference type="GO" id="GO:0019706">
    <property type="term" value="F:protein-cysteine S-palmitoyltransferase activity"/>
    <property type="evidence" value="ECO:0007669"/>
    <property type="project" value="UniProtKB-EC"/>
</dbReference>
<keyword evidence="4 7" id="KW-1133">Transmembrane helix</keyword>
<evidence type="ECO:0000313" key="9">
    <source>
        <dbReference type="EMBL" id="CAH3119668.1"/>
    </source>
</evidence>
<feature type="non-terminal residue" evidence="9">
    <location>
        <position position="278"/>
    </location>
</feature>
<evidence type="ECO:0000256" key="4">
    <source>
        <dbReference type="ARBA" id="ARBA00022989"/>
    </source>
</evidence>
<feature type="transmembrane region" description="Helical" evidence="7">
    <location>
        <begin position="63"/>
        <end position="84"/>
    </location>
</feature>
<organism evidence="9 10">
    <name type="scientific">Pocillopora meandrina</name>
    <dbReference type="NCBI Taxonomy" id="46732"/>
    <lineage>
        <taxon>Eukaryota</taxon>
        <taxon>Metazoa</taxon>
        <taxon>Cnidaria</taxon>
        <taxon>Anthozoa</taxon>
        <taxon>Hexacorallia</taxon>
        <taxon>Scleractinia</taxon>
        <taxon>Astrocoeniina</taxon>
        <taxon>Pocilloporidae</taxon>
        <taxon>Pocillopora</taxon>
    </lineage>
</organism>
<dbReference type="Proteomes" id="UP001159428">
    <property type="component" value="Unassembled WGS sequence"/>
</dbReference>
<evidence type="ECO:0000256" key="5">
    <source>
        <dbReference type="ARBA" id="ARBA00023136"/>
    </source>
</evidence>
<keyword evidence="10" id="KW-1185">Reference proteome</keyword>
<dbReference type="GO" id="GO:0016020">
    <property type="term" value="C:membrane"/>
    <property type="evidence" value="ECO:0007669"/>
    <property type="project" value="UniProtKB-SubCell"/>
</dbReference>
<keyword evidence="5 7" id="KW-0472">Membrane</keyword>
<comment type="subcellular location">
    <subcellularLocation>
        <location evidence="1">Membrane</location>
        <topology evidence="1">Multi-pass membrane protein</topology>
    </subcellularLocation>
</comment>
<dbReference type="AlphaFoldDB" id="A0AAU9WMX9"/>
<feature type="transmembrane region" description="Helical" evidence="7">
    <location>
        <begin position="165"/>
        <end position="185"/>
    </location>
</feature>
<keyword evidence="3 7" id="KW-0812">Transmembrane</keyword>
<evidence type="ECO:0000256" key="6">
    <source>
        <dbReference type="ARBA" id="ARBA00023315"/>
    </source>
</evidence>
<keyword evidence="6 7" id="KW-0012">Acyltransferase</keyword>
<sequence>GWAVFLDKYLQDWVPADEADLSMAVFHKDPCGLICLFITYSAVFYADYCIVQHVVRPTLTESIWGSLHVCIFNIIVLLLTISHVRASFSDPGVVARPSSSLDFSEINKAKTKQTESENEWTVCAKCEAYRPPRAHHCRTCGRCIRKMDHHCPWINNCVGEANQKYFILFLFYTGLASLYSIILTAVSWTMECNGCTKDYEKRTRLIYTVILMIEGVLFGLFVLAMLCDQFSAITGDLTAVEHVQRQIRTNRKPRSALLAEVFGRARNGQQHQNAIMSN</sequence>
<keyword evidence="2 7" id="KW-0808">Transferase</keyword>
<evidence type="ECO:0000256" key="3">
    <source>
        <dbReference type="ARBA" id="ARBA00022692"/>
    </source>
</evidence>
<dbReference type="InterPro" id="IPR039859">
    <property type="entry name" value="PFA4/ZDH16/20/ERF2-like"/>
</dbReference>
<gene>
    <name evidence="9" type="ORF">PMEA_00008393</name>
</gene>
<comment type="caution">
    <text evidence="9">The sequence shown here is derived from an EMBL/GenBank/DDBJ whole genome shotgun (WGS) entry which is preliminary data.</text>
</comment>
<dbReference type="PROSITE" id="PS50216">
    <property type="entry name" value="DHHC"/>
    <property type="match status" value="1"/>
</dbReference>
<feature type="transmembrane region" description="Helical" evidence="7">
    <location>
        <begin position="205"/>
        <end position="226"/>
    </location>
</feature>
<evidence type="ECO:0000259" key="8">
    <source>
        <dbReference type="Pfam" id="PF01529"/>
    </source>
</evidence>
<accession>A0AAU9WMX9</accession>
<proteinExistence type="inferred from homology"/>
<dbReference type="PANTHER" id="PTHR12246">
    <property type="entry name" value="PALMITOYLTRANSFERASE ZDHHC16"/>
    <property type="match status" value="1"/>
</dbReference>
<dbReference type="EMBL" id="CALNXJ010000017">
    <property type="protein sequence ID" value="CAH3119668.1"/>
    <property type="molecule type" value="Genomic_DNA"/>
</dbReference>
<protein>
    <recommendedName>
        <fullName evidence="7">Palmitoyltransferase</fullName>
        <ecNumber evidence="7">2.3.1.225</ecNumber>
    </recommendedName>
</protein>
<reference evidence="9 10" key="1">
    <citation type="submission" date="2022-05" db="EMBL/GenBank/DDBJ databases">
        <authorList>
            <consortium name="Genoscope - CEA"/>
            <person name="William W."/>
        </authorList>
    </citation>
    <scope>NUCLEOTIDE SEQUENCE [LARGE SCALE GENOMIC DNA]</scope>
</reference>
<comment type="domain">
    <text evidence="7">The DHHC domain is required for palmitoyltransferase activity.</text>
</comment>
<feature type="transmembrane region" description="Helical" evidence="7">
    <location>
        <begin position="31"/>
        <end position="51"/>
    </location>
</feature>
<dbReference type="InterPro" id="IPR001594">
    <property type="entry name" value="Palmitoyltrfase_DHHC"/>
</dbReference>
<feature type="domain" description="Palmitoyltransferase DHHC" evidence="8">
    <location>
        <begin position="117"/>
        <end position="245"/>
    </location>
</feature>
<dbReference type="EC" id="2.3.1.225" evidence="7"/>
<evidence type="ECO:0000256" key="1">
    <source>
        <dbReference type="ARBA" id="ARBA00004141"/>
    </source>
</evidence>
<dbReference type="Pfam" id="PF01529">
    <property type="entry name" value="DHHC"/>
    <property type="match status" value="1"/>
</dbReference>
<comment type="similarity">
    <text evidence="7">Belongs to the DHHC palmitoyltransferase family.</text>
</comment>
<name>A0AAU9WMX9_9CNID</name>